<sequence length="123" mass="13378">MSIELQHPLGEWKIKQQLHGTAMHYLPRLSTSVNVKDPPLLSRHQNSSDQIARSLGCLIPGNTRGLPAQKNFSPPSAKGPRRRLFAAGTVRQKGKSTSLFRVTPSSAGFFFLLSVRGAVCGGQ</sequence>
<accession>A0AA40FE46</accession>
<protein>
    <submittedName>
        <fullName evidence="1">Uncharacterized protein</fullName>
    </submittedName>
</protein>
<name>A0AA40FE46_9HYME</name>
<dbReference type="AlphaFoldDB" id="A0AA40FE46"/>
<comment type="caution">
    <text evidence="1">The sequence shown here is derived from an EMBL/GenBank/DDBJ whole genome shotgun (WGS) entry which is preliminary data.</text>
</comment>
<gene>
    <name evidence="1" type="ORF">K0M31_016963</name>
</gene>
<reference evidence="1" key="1">
    <citation type="submission" date="2021-10" db="EMBL/GenBank/DDBJ databases">
        <title>Melipona bicolor Genome sequencing and assembly.</title>
        <authorList>
            <person name="Araujo N.S."/>
            <person name="Arias M.C."/>
        </authorList>
    </citation>
    <scope>NUCLEOTIDE SEQUENCE</scope>
    <source>
        <strain evidence="1">USP_2M_L1-L4_2017</strain>
        <tissue evidence="1">Whole body</tissue>
    </source>
</reference>
<dbReference type="Proteomes" id="UP001177670">
    <property type="component" value="Unassembled WGS sequence"/>
</dbReference>
<proteinExistence type="predicted"/>
<organism evidence="1 2">
    <name type="scientific">Melipona bicolor</name>
    <dbReference type="NCBI Taxonomy" id="60889"/>
    <lineage>
        <taxon>Eukaryota</taxon>
        <taxon>Metazoa</taxon>
        <taxon>Ecdysozoa</taxon>
        <taxon>Arthropoda</taxon>
        <taxon>Hexapoda</taxon>
        <taxon>Insecta</taxon>
        <taxon>Pterygota</taxon>
        <taxon>Neoptera</taxon>
        <taxon>Endopterygota</taxon>
        <taxon>Hymenoptera</taxon>
        <taxon>Apocrita</taxon>
        <taxon>Aculeata</taxon>
        <taxon>Apoidea</taxon>
        <taxon>Anthophila</taxon>
        <taxon>Apidae</taxon>
        <taxon>Melipona</taxon>
    </lineage>
</organism>
<keyword evidence="2" id="KW-1185">Reference proteome</keyword>
<evidence type="ECO:0000313" key="2">
    <source>
        <dbReference type="Proteomes" id="UP001177670"/>
    </source>
</evidence>
<evidence type="ECO:0000313" key="1">
    <source>
        <dbReference type="EMBL" id="KAK1117157.1"/>
    </source>
</evidence>
<dbReference type="EMBL" id="JAHYIQ010000055">
    <property type="protein sequence ID" value="KAK1117157.1"/>
    <property type="molecule type" value="Genomic_DNA"/>
</dbReference>